<protein>
    <recommendedName>
        <fullName evidence="7">Sulfotransferase domain-containing protein</fullName>
    </recommendedName>
</protein>
<dbReference type="InterPro" id="IPR037359">
    <property type="entry name" value="NST/OST"/>
</dbReference>
<dbReference type="GeneID" id="16073008"/>
<keyword evidence="1" id="KW-0808">Transferase</keyword>
<dbReference type="GO" id="GO:0008146">
    <property type="term" value="F:sulfotransferase activity"/>
    <property type="evidence" value="ECO:0007669"/>
    <property type="project" value="InterPro"/>
</dbReference>
<evidence type="ECO:0000256" key="4">
    <source>
        <dbReference type="SAM" id="MobiDB-lite"/>
    </source>
</evidence>
<feature type="binding site" evidence="3">
    <location>
        <position position="340"/>
    </location>
    <ligand>
        <name>3'-phosphoadenylyl sulfate</name>
        <dbReference type="ChEBI" id="CHEBI:58339"/>
    </ligand>
</feature>
<name>F2UDU6_SALR5</name>
<dbReference type="PANTHER" id="PTHR10605">
    <property type="entry name" value="HEPARAN SULFATE SULFOTRANSFERASE"/>
    <property type="match status" value="1"/>
</dbReference>
<feature type="region of interest" description="Disordered" evidence="4">
    <location>
        <begin position="74"/>
        <end position="195"/>
    </location>
</feature>
<evidence type="ECO:0000313" key="6">
    <source>
        <dbReference type="Proteomes" id="UP000007799"/>
    </source>
</evidence>
<feature type="compositionally biased region" description="Gly residues" evidence="4">
    <location>
        <begin position="409"/>
        <end position="419"/>
    </location>
</feature>
<feature type="region of interest" description="Disordered" evidence="4">
    <location>
        <begin position="403"/>
        <end position="435"/>
    </location>
</feature>
<keyword evidence="6" id="KW-1185">Reference proteome</keyword>
<feature type="compositionally biased region" description="Polar residues" evidence="4">
    <location>
        <begin position="420"/>
        <end position="435"/>
    </location>
</feature>
<sequence>MPPSSNGSSSSSRGSASSSSSSSWGLPSIGPCTFVLVVVVVAFGSALLGGYVVQQQHMLAASIKAEDVQEQSQQQAQAQAQTQQRWRPQGVDSGLAVSGTQQRPGQEGTHSQPPAAAEAGMHLRDSDRFQDPSGGGTDHSSHAASNDDDDTDDFDDDDQETLQDQEREPLATHTRPELQHQQQQGKGSGGGWSQTMLPNLLAPANITDQGLYPRLIGIGCQKCGTTSLAAYLSMVKGFIMSTQKEIHAFNGDLLYRQYVNDSPKLAPRLVSRVKWYGSKWGKLGLNIKCDAKTLACHGNAKPDTVPFEFTPRYMSDLRRPYNMWQMLPGPEQTTFVAILRDPVARAWSSYHHALRPEDATPQDFGGLISEEVRLLRSCYNSTLALLSLDGLQRAHTAYQGASAAAKNGGSRGGHSGGGDTSANKGKSNKEASGTATKAAMGMEAGGPFDLAQCRDIRAAYDAFHQCMKPKAADAKQPWFVKFTLNYDADMNKPAHAVNRHAGFAYMGLYADQLFNFLCAGFKPDQFIILTSGELKAEPVAAVKRVTDAFGRPFDVEDMRWFERGLSNNRRSRGRMPARTEALLRGLFQPYNLALARLLASMPFNVNMTHVLDEFGVNEADIHLAL</sequence>
<dbReference type="InParanoid" id="F2UDU6"/>
<evidence type="ECO:0000256" key="2">
    <source>
        <dbReference type="PIRSR" id="PIRSR637359-1"/>
    </source>
</evidence>
<dbReference type="SUPFAM" id="SSF52540">
    <property type="entry name" value="P-loop containing nucleoside triphosphate hydrolases"/>
    <property type="match status" value="2"/>
</dbReference>
<evidence type="ECO:0008006" key="7">
    <source>
        <dbReference type="Google" id="ProtNLM"/>
    </source>
</evidence>
<dbReference type="InterPro" id="IPR027417">
    <property type="entry name" value="P-loop_NTPase"/>
</dbReference>
<accession>F2UDU6</accession>
<organism evidence="6">
    <name type="scientific">Salpingoeca rosetta (strain ATCC 50818 / BSB-021)</name>
    <dbReference type="NCBI Taxonomy" id="946362"/>
    <lineage>
        <taxon>Eukaryota</taxon>
        <taxon>Choanoflagellata</taxon>
        <taxon>Craspedida</taxon>
        <taxon>Salpingoecidae</taxon>
        <taxon>Salpingoeca</taxon>
    </lineage>
</organism>
<evidence type="ECO:0000256" key="1">
    <source>
        <dbReference type="ARBA" id="ARBA00022679"/>
    </source>
</evidence>
<evidence type="ECO:0000313" key="5">
    <source>
        <dbReference type="EMBL" id="EGD74796.1"/>
    </source>
</evidence>
<feature type="compositionally biased region" description="Acidic residues" evidence="4">
    <location>
        <begin position="146"/>
        <end position="163"/>
    </location>
</feature>
<dbReference type="Gene3D" id="3.40.50.300">
    <property type="entry name" value="P-loop containing nucleotide triphosphate hydrolases"/>
    <property type="match status" value="2"/>
</dbReference>
<dbReference type="RefSeq" id="XP_004992441.1">
    <property type="nucleotide sequence ID" value="XM_004992384.1"/>
</dbReference>
<dbReference type="Proteomes" id="UP000007799">
    <property type="component" value="Unassembled WGS sequence"/>
</dbReference>
<dbReference type="KEGG" id="sre:PTSG_07029"/>
<feature type="compositionally biased region" description="Basic and acidic residues" evidence="4">
    <location>
        <begin position="121"/>
        <end position="130"/>
    </location>
</feature>
<feature type="compositionally biased region" description="Low complexity" evidence="4">
    <location>
        <begin position="74"/>
        <end position="84"/>
    </location>
</feature>
<feature type="compositionally biased region" description="Basic and acidic residues" evidence="4">
    <location>
        <begin position="164"/>
        <end position="178"/>
    </location>
</feature>
<feature type="active site" description="For sulfotransferase activity" evidence="2">
    <location>
        <position position="222"/>
    </location>
</feature>
<reference evidence="5" key="1">
    <citation type="submission" date="2009-08" db="EMBL/GenBank/DDBJ databases">
        <title>Annotation of Salpingoeca rosetta.</title>
        <authorList>
            <consortium name="The Broad Institute Genome Sequencing Platform"/>
            <person name="Russ C."/>
            <person name="Cuomo C."/>
            <person name="Burger G."/>
            <person name="Gray M.W."/>
            <person name="Holland P.W.H."/>
            <person name="King N."/>
            <person name="Lang F.B.F."/>
            <person name="Roger A.J."/>
            <person name="Ruiz-Trillo I."/>
            <person name="Young S.K."/>
            <person name="Zeng Q."/>
            <person name="Gargeya S."/>
            <person name="Alvarado L."/>
            <person name="Berlin A."/>
            <person name="Chapman S.B."/>
            <person name="Chen Z."/>
            <person name="Freedman E."/>
            <person name="Gellesch M."/>
            <person name="Goldberg J."/>
            <person name="Griggs A."/>
            <person name="Gujja S."/>
            <person name="Heilman E."/>
            <person name="Heiman D."/>
            <person name="Howarth C."/>
            <person name="Mehta T."/>
            <person name="Neiman D."/>
            <person name="Pearson M."/>
            <person name="Roberts A."/>
            <person name="Saif S."/>
            <person name="Shea T."/>
            <person name="Shenoy N."/>
            <person name="Sisk P."/>
            <person name="Stolte C."/>
            <person name="Sykes S."/>
            <person name="White J."/>
            <person name="Yandava C."/>
            <person name="Haas B."/>
            <person name="Nusbaum C."/>
            <person name="Birren B."/>
        </authorList>
    </citation>
    <scope>NUCLEOTIDE SEQUENCE [LARGE SCALE GENOMIC DNA]</scope>
    <source>
        <strain evidence="5">ATCC 50818</strain>
    </source>
</reference>
<dbReference type="AlphaFoldDB" id="F2UDU6"/>
<feature type="binding site" evidence="3">
    <location>
        <position position="348"/>
    </location>
    <ligand>
        <name>3'-phosphoadenylyl sulfate</name>
        <dbReference type="ChEBI" id="CHEBI:58339"/>
    </ligand>
</feature>
<dbReference type="PANTHER" id="PTHR10605:SF56">
    <property type="entry name" value="BIFUNCTIONAL HEPARAN SULFATE N-DEACETYLASE_N-SULFOTRANSFERASE"/>
    <property type="match status" value="1"/>
</dbReference>
<evidence type="ECO:0000256" key="3">
    <source>
        <dbReference type="PIRSR" id="PIRSR637359-2"/>
    </source>
</evidence>
<gene>
    <name evidence="5" type="ORF">PTSG_07029</name>
</gene>
<dbReference type="OrthoDB" id="411451at2759"/>
<feature type="compositionally biased region" description="Polar residues" evidence="4">
    <location>
        <begin position="98"/>
        <end position="112"/>
    </location>
</feature>
<proteinExistence type="predicted"/>
<feature type="region of interest" description="Disordered" evidence="4">
    <location>
        <begin position="1"/>
        <end position="24"/>
    </location>
</feature>
<dbReference type="EMBL" id="GL832970">
    <property type="protein sequence ID" value="EGD74796.1"/>
    <property type="molecule type" value="Genomic_DNA"/>
</dbReference>